<evidence type="ECO:0000313" key="1">
    <source>
        <dbReference type="EMBL" id="KAJ2887655.1"/>
    </source>
</evidence>
<sequence>IKGGRSERASVRLYRWADGGRALELVHVTPIEGEAPVRALLAFNGLLLAAAGAGLALYDVGKRRLLRKAAAPNVAPHVICALSAHPTHPAERVLVADVHASVLLVAFSPAARSFSVITSDSVPRHITALAPLDDGATVVGGDKFGSLFVLRSKDGAGKWRAEAEFHVGDIVTSLNVCALAPHARSVILYTTLLGAVYVAVPMVSQSDVNFFLSLESAMREIAPSLSGRDHLAYRSSFVPVKSVVDGDLCEAFLMLDEETMERVSDKVDRSVQDIVKKMEDMRSIYGF</sequence>
<feature type="non-terminal residue" evidence="1">
    <location>
        <position position="1"/>
    </location>
</feature>
<keyword evidence="2" id="KW-1185">Reference proteome</keyword>
<comment type="caution">
    <text evidence="1">The sequence shown here is derived from an EMBL/GenBank/DDBJ whole genome shotgun (WGS) entry which is preliminary data.</text>
</comment>
<gene>
    <name evidence="1" type="ORF">IWW38_005092</name>
</gene>
<name>A0ACC1LXL2_9FUNG</name>
<dbReference type="Proteomes" id="UP001139981">
    <property type="component" value="Unassembled WGS sequence"/>
</dbReference>
<protein>
    <submittedName>
        <fullName evidence="1">Uncharacterized protein</fullName>
    </submittedName>
</protein>
<reference evidence="1" key="1">
    <citation type="submission" date="2022-07" db="EMBL/GenBank/DDBJ databases">
        <title>Phylogenomic reconstructions and comparative analyses of Kickxellomycotina fungi.</title>
        <authorList>
            <person name="Reynolds N.K."/>
            <person name="Stajich J.E."/>
            <person name="Barry K."/>
            <person name="Grigoriev I.V."/>
            <person name="Crous P."/>
            <person name="Smith M.E."/>
        </authorList>
    </citation>
    <scope>NUCLEOTIDE SEQUENCE</scope>
    <source>
        <strain evidence="1">CBS 190363</strain>
    </source>
</reference>
<dbReference type="EMBL" id="JANBVB010002179">
    <property type="protein sequence ID" value="KAJ2887655.1"/>
    <property type="molecule type" value="Genomic_DNA"/>
</dbReference>
<accession>A0ACC1LXL2</accession>
<evidence type="ECO:0000313" key="2">
    <source>
        <dbReference type="Proteomes" id="UP001139981"/>
    </source>
</evidence>
<organism evidence="1 2">
    <name type="scientific">Coemansia aciculifera</name>
    <dbReference type="NCBI Taxonomy" id="417176"/>
    <lineage>
        <taxon>Eukaryota</taxon>
        <taxon>Fungi</taxon>
        <taxon>Fungi incertae sedis</taxon>
        <taxon>Zoopagomycota</taxon>
        <taxon>Kickxellomycotina</taxon>
        <taxon>Kickxellomycetes</taxon>
        <taxon>Kickxellales</taxon>
        <taxon>Kickxellaceae</taxon>
        <taxon>Coemansia</taxon>
    </lineage>
</organism>
<proteinExistence type="predicted"/>